<protein>
    <submittedName>
        <fullName evidence="2">DUF998 domain-containing protein</fullName>
    </submittedName>
</protein>
<dbReference type="PROSITE" id="PS51257">
    <property type="entry name" value="PROKAR_LIPOPROTEIN"/>
    <property type="match status" value="1"/>
</dbReference>
<keyword evidence="1" id="KW-0472">Membrane</keyword>
<keyword evidence="1" id="KW-1133">Transmembrane helix</keyword>
<feature type="transmembrane region" description="Helical" evidence="1">
    <location>
        <begin position="102"/>
        <end position="122"/>
    </location>
</feature>
<feature type="transmembrane region" description="Helical" evidence="1">
    <location>
        <begin position="25"/>
        <end position="49"/>
    </location>
</feature>
<feature type="transmembrane region" description="Helical" evidence="1">
    <location>
        <begin position="176"/>
        <end position="199"/>
    </location>
</feature>
<gene>
    <name evidence="2" type="ORF">DMH04_11220</name>
</gene>
<keyword evidence="1" id="KW-0812">Transmembrane</keyword>
<dbReference type="InterPro" id="IPR009339">
    <property type="entry name" value="DUF998"/>
</dbReference>
<reference evidence="2 3" key="1">
    <citation type="submission" date="2018-05" db="EMBL/GenBank/DDBJ databases">
        <title>Evolution of GPA BGCs.</title>
        <authorList>
            <person name="Waglechner N."/>
            <person name="Wright G.D."/>
        </authorList>
    </citation>
    <scope>NUCLEOTIDE SEQUENCE [LARGE SCALE GENOMIC DNA]</scope>
    <source>
        <strain evidence="2 3">A82846</strain>
    </source>
</reference>
<name>A0A428ZHL4_KIBAR</name>
<evidence type="ECO:0000256" key="1">
    <source>
        <dbReference type="SAM" id="Phobius"/>
    </source>
</evidence>
<dbReference type="AlphaFoldDB" id="A0A428ZHL4"/>
<dbReference type="OrthoDB" id="3530459at2"/>
<organism evidence="2 3">
    <name type="scientific">Kibdelosporangium aridum</name>
    <dbReference type="NCBI Taxonomy" id="2030"/>
    <lineage>
        <taxon>Bacteria</taxon>
        <taxon>Bacillati</taxon>
        <taxon>Actinomycetota</taxon>
        <taxon>Actinomycetes</taxon>
        <taxon>Pseudonocardiales</taxon>
        <taxon>Pseudonocardiaceae</taxon>
        <taxon>Kibdelosporangium</taxon>
    </lineage>
</organism>
<accession>A0A428ZHL4</accession>
<feature type="transmembrane region" description="Helical" evidence="1">
    <location>
        <begin position="69"/>
        <end position="90"/>
    </location>
</feature>
<sequence length="235" mass="24901">MRGHDIRIVYSVELIRPAPARHGNAGAWAIAAIACFGTSVFAALALHLVQGAEVDPVRQVISDYALSGGAVSFAFCVLAMAAGTGCLLVGMARAGLPLTRPIVALVCCWCAGLTLCAFFPTTPTGAPLTFSAEVHRYAGLMLFISLPAAAGLFARRAANHPSLRSIADRMRRQTRWAWVSLAAFLVSQLPVLLTSSPSIDGPLVQGLTERVAFVIYLVLLGELALAVLRSRRKSC</sequence>
<evidence type="ECO:0000313" key="3">
    <source>
        <dbReference type="Proteomes" id="UP000287547"/>
    </source>
</evidence>
<proteinExistence type="predicted"/>
<dbReference type="EMBL" id="QHKI01000006">
    <property type="protein sequence ID" value="RSM87567.1"/>
    <property type="molecule type" value="Genomic_DNA"/>
</dbReference>
<comment type="caution">
    <text evidence="2">The sequence shown here is derived from an EMBL/GenBank/DDBJ whole genome shotgun (WGS) entry which is preliminary data.</text>
</comment>
<dbReference type="Proteomes" id="UP000287547">
    <property type="component" value="Unassembled WGS sequence"/>
</dbReference>
<dbReference type="Pfam" id="PF06197">
    <property type="entry name" value="DUF998"/>
    <property type="match status" value="1"/>
</dbReference>
<feature type="transmembrane region" description="Helical" evidence="1">
    <location>
        <begin position="211"/>
        <end position="228"/>
    </location>
</feature>
<evidence type="ECO:0000313" key="2">
    <source>
        <dbReference type="EMBL" id="RSM87567.1"/>
    </source>
</evidence>
<feature type="transmembrane region" description="Helical" evidence="1">
    <location>
        <begin position="134"/>
        <end position="155"/>
    </location>
</feature>